<keyword evidence="6 8" id="KW-0460">Magnesium</keyword>
<comment type="function">
    <text evidence="8">An essential GTPase which binds GTP, GDP and possibly (p)ppGpp with moderate affinity, with high nucleotide exchange rates and a fairly low GTP hydrolysis rate. Plays a role in control of the cell cycle, stress response, ribosome biogenesis and in those bacteria that undergo differentiation, in morphogenesis control.</text>
</comment>
<protein>
    <recommendedName>
        <fullName evidence="8">GTPase Obg</fullName>
        <ecNumber evidence="8">3.6.5.-</ecNumber>
    </recommendedName>
    <alternativeName>
        <fullName evidence="8">GTP-binding protein Obg</fullName>
    </alternativeName>
</protein>
<dbReference type="Gene3D" id="2.70.210.12">
    <property type="entry name" value="GTP1/OBG domain"/>
    <property type="match status" value="1"/>
</dbReference>
<dbReference type="FunFam" id="2.70.210.12:FF:000001">
    <property type="entry name" value="GTPase Obg"/>
    <property type="match status" value="1"/>
</dbReference>
<accession>A0A2R8FB46</accession>
<evidence type="ECO:0000256" key="4">
    <source>
        <dbReference type="ARBA" id="ARBA00022741"/>
    </source>
</evidence>
<evidence type="ECO:0000313" key="11">
    <source>
        <dbReference type="EMBL" id="SPN73663.1"/>
    </source>
</evidence>
<dbReference type="InterPro" id="IPR036726">
    <property type="entry name" value="GTP1_OBG_dom_sf"/>
</dbReference>
<evidence type="ECO:0000259" key="10">
    <source>
        <dbReference type="PROSITE" id="PS51883"/>
    </source>
</evidence>
<evidence type="ECO:0000259" key="9">
    <source>
        <dbReference type="PROSITE" id="PS51710"/>
    </source>
</evidence>
<comment type="similarity">
    <text evidence="1 8">Belongs to the TRAFAC class OBG-HflX-like GTPase superfamily. OBG GTPase family.</text>
</comment>
<dbReference type="GO" id="GO:0005525">
    <property type="term" value="F:GTP binding"/>
    <property type="evidence" value="ECO:0007669"/>
    <property type="project" value="UniProtKB-UniRule"/>
</dbReference>
<dbReference type="Pfam" id="PF01926">
    <property type="entry name" value="MMR_HSR1"/>
    <property type="match status" value="1"/>
</dbReference>
<sequence length="335" mass="36714">MFVDQITLELRAGKGGNGVVAWRKEKYLPKGGPYGGNGGNGGSIIIEATSNVYSFEAYRNIRVLKAPDGQSGATNNRTGRSGKDLIVAVPIGTLLRDVETREILHDFTTDGDRLLISQGGRGGKGNTFFKTSVNRAPTKATPGKVGEIRQVDLELKLIADIGLVGFPNAGKSTLFNTLAHMEVKVGAYPFTTLVPSLGLVFCKDRLYQPPWIIADIPGIIEGAHQNKGLGLDFLRHIERTLLLLFVIDVSGRERNSPEYDFQTLLHELHSYQPDFKKKDMVVALNKIDNLLPDEQQECLQGFQKHFPGYTFVLISGLTGEGIDGLQGFFTQRLAV</sequence>
<dbReference type="PROSITE" id="PS51883">
    <property type="entry name" value="OBG"/>
    <property type="match status" value="1"/>
</dbReference>
<name>A0A2R8FB46_9CHLA</name>
<dbReference type="InterPro" id="IPR006169">
    <property type="entry name" value="GTP1_OBG_dom"/>
</dbReference>
<dbReference type="PRINTS" id="PR00326">
    <property type="entry name" value="GTP1OBG"/>
</dbReference>
<evidence type="ECO:0000256" key="3">
    <source>
        <dbReference type="ARBA" id="ARBA00022723"/>
    </source>
</evidence>
<dbReference type="AlphaFoldDB" id="A0A2R8FB46"/>
<evidence type="ECO:0000256" key="6">
    <source>
        <dbReference type="ARBA" id="ARBA00022842"/>
    </source>
</evidence>
<dbReference type="InterPro" id="IPR014100">
    <property type="entry name" value="GTP-bd_Obg/CgtA"/>
</dbReference>
<dbReference type="InterPro" id="IPR031167">
    <property type="entry name" value="G_OBG"/>
</dbReference>
<keyword evidence="2 8" id="KW-0963">Cytoplasm</keyword>
<feature type="binding site" evidence="8">
    <location>
        <begin position="165"/>
        <end position="172"/>
    </location>
    <ligand>
        <name>GTP</name>
        <dbReference type="ChEBI" id="CHEBI:37565"/>
    </ligand>
</feature>
<dbReference type="GO" id="GO:0043022">
    <property type="term" value="F:ribosome binding"/>
    <property type="evidence" value="ECO:0007669"/>
    <property type="project" value="UniProtKB-ARBA"/>
</dbReference>
<dbReference type="InterPro" id="IPR006073">
    <property type="entry name" value="GTP-bd"/>
</dbReference>
<dbReference type="PANTHER" id="PTHR11702:SF31">
    <property type="entry name" value="MITOCHONDRIAL RIBOSOME-ASSOCIATED GTPASE 2"/>
    <property type="match status" value="1"/>
</dbReference>
<evidence type="ECO:0000256" key="8">
    <source>
        <dbReference type="HAMAP-Rule" id="MF_01454"/>
    </source>
</evidence>
<dbReference type="PROSITE" id="PS51710">
    <property type="entry name" value="G_OBG"/>
    <property type="match status" value="1"/>
</dbReference>
<feature type="domain" description="Obg" evidence="10">
    <location>
        <begin position="1"/>
        <end position="158"/>
    </location>
</feature>
<dbReference type="NCBIfam" id="TIGR02729">
    <property type="entry name" value="Obg_CgtA"/>
    <property type="match status" value="1"/>
</dbReference>
<feature type="binding site" evidence="8">
    <location>
        <begin position="285"/>
        <end position="288"/>
    </location>
    <ligand>
        <name>GTP</name>
        <dbReference type="ChEBI" id="CHEBI:37565"/>
    </ligand>
</feature>
<dbReference type="SUPFAM" id="SSF82051">
    <property type="entry name" value="Obg GTP-binding protein N-terminal domain"/>
    <property type="match status" value="1"/>
</dbReference>
<keyword evidence="3 8" id="KW-0479">Metal-binding</keyword>
<comment type="subcellular location">
    <subcellularLocation>
        <location evidence="8">Cytoplasm</location>
    </subcellularLocation>
</comment>
<evidence type="ECO:0000256" key="7">
    <source>
        <dbReference type="ARBA" id="ARBA00023134"/>
    </source>
</evidence>
<keyword evidence="5 8" id="KW-0378">Hydrolase</keyword>
<gene>
    <name evidence="8 11" type="primary">obg</name>
    <name evidence="11" type="ORF">C10C_0501</name>
</gene>
<comment type="subunit">
    <text evidence="8">Monomer.</text>
</comment>
<evidence type="ECO:0000256" key="2">
    <source>
        <dbReference type="ARBA" id="ARBA00022490"/>
    </source>
</evidence>
<dbReference type="HAMAP" id="MF_01454">
    <property type="entry name" value="GTPase_Obg"/>
    <property type="match status" value="1"/>
</dbReference>
<feature type="binding site" evidence="8">
    <location>
        <position position="172"/>
    </location>
    <ligand>
        <name>Mg(2+)</name>
        <dbReference type="ChEBI" id="CHEBI:18420"/>
    </ligand>
</feature>
<dbReference type="GO" id="GO:0042254">
    <property type="term" value="P:ribosome biogenesis"/>
    <property type="evidence" value="ECO:0007669"/>
    <property type="project" value="UniProtKB-UniRule"/>
</dbReference>
<feature type="binding site" evidence="8">
    <location>
        <begin position="190"/>
        <end position="194"/>
    </location>
    <ligand>
        <name>GTP</name>
        <dbReference type="ChEBI" id="CHEBI:37565"/>
    </ligand>
</feature>
<dbReference type="PIRSF" id="PIRSF002401">
    <property type="entry name" value="GTP_bd_Obg/CgtA"/>
    <property type="match status" value="1"/>
</dbReference>
<dbReference type="Pfam" id="PF01018">
    <property type="entry name" value="GTP1_OBG"/>
    <property type="match status" value="1"/>
</dbReference>
<dbReference type="InterPro" id="IPR045086">
    <property type="entry name" value="OBG_GTPase"/>
</dbReference>
<evidence type="ECO:0000256" key="1">
    <source>
        <dbReference type="ARBA" id="ARBA00007699"/>
    </source>
</evidence>
<feature type="domain" description="OBG-type G" evidence="9">
    <location>
        <begin position="159"/>
        <end position="334"/>
    </location>
</feature>
<feature type="binding site" evidence="8">
    <location>
        <begin position="215"/>
        <end position="218"/>
    </location>
    <ligand>
        <name>GTP</name>
        <dbReference type="ChEBI" id="CHEBI:37565"/>
    </ligand>
</feature>
<proteinExistence type="inferred from homology"/>
<evidence type="ECO:0000313" key="12">
    <source>
        <dbReference type="Proteomes" id="UP000244926"/>
    </source>
</evidence>
<dbReference type="CDD" id="cd01898">
    <property type="entry name" value="Obg"/>
    <property type="match status" value="1"/>
</dbReference>
<dbReference type="KEGG" id="csee:C10C_0501"/>
<dbReference type="EMBL" id="LT993738">
    <property type="protein sequence ID" value="SPN73663.1"/>
    <property type="molecule type" value="Genomic_DNA"/>
</dbReference>
<keyword evidence="4 8" id="KW-0547">Nucleotide-binding</keyword>
<keyword evidence="7 8" id="KW-0342">GTP-binding</keyword>
<dbReference type="GO" id="GO:0000287">
    <property type="term" value="F:magnesium ion binding"/>
    <property type="evidence" value="ECO:0007669"/>
    <property type="project" value="InterPro"/>
</dbReference>
<dbReference type="Proteomes" id="UP000244926">
    <property type="component" value="Chromosome I"/>
</dbReference>
<dbReference type="Gene3D" id="3.40.50.300">
    <property type="entry name" value="P-loop containing nucleotide triphosphate hydrolases"/>
    <property type="match status" value="1"/>
</dbReference>
<dbReference type="GO" id="GO:0003924">
    <property type="term" value="F:GTPase activity"/>
    <property type="evidence" value="ECO:0007669"/>
    <property type="project" value="UniProtKB-UniRule"/>
</dbReference>
<reference evidence="12" key="1">
    <citation type="submission" date="2017-11" db="EMBL/GenBank/DDBJ databases">
        <authorList>
            <person name="Seth-Smith MB H."/>
        </authorList>
    </citation>
    <scope>NUCLEOTIDE SEQUENCE [LARGE SCALE GENOMIC DNA]</scope>
</reference>
<dbReference type="OrthoDB" id="9807318at2"/>
<organism evidence="11 12">
    <name type="scientific">Chlamydia serpentis</name>
    <dbReference type="NCBI Taxonomy" id="1967782"/>
    <lineage>
        <taxon>Bacteria</taxon>
        <taxon>Pseudomonadati</taxon>
        <taxon>Chlamydiota</taxon>
        <taxon>Chlamydiia</taxon>
        <taxon>Chlamydiales</taxon>
        <taxon>Chlamydiaceae</taxon>
        <taxon>Chlamydia/Chlamydophila group</taxon>
        <taxon>Chlamydia</taxon>
    </lineage>
</organism>
<dbReference type="SUPFAM" id="SSF52540">
    <property type="entry name" value="P-loop containing nucleoside triphosphate hydrolases"/>
    <property type="match status" value="1"/>
</dbReference>
<dbReference type="EC" id="3.6.5.-" evidence="8"/>
<feature type="binding site" evidence="8">
    <location>
        <position position="192"/>
    </location>
    <ligand>
        <name>Mg(2+)</name>
        <dbReference type="ChEBI" id="CHEBI:18420"/>
    </ligand>
</feature>
<dbReference type="NCBIfam" id="NF008956">
    <property type="entry name" value="PRK12299.1"/>
    <property type="match status" value="1"/>
</dbReference>
<feature type="binding site" evidence="8">
    <location>
        <begin position="315"/>
        <end position="317"/>
    </location>
    <ligand>
        <name>GTP</name>
        <dbReference type="ChEBI" id="CHEBI:37565"/>
    </ligand>
</feature>
<comment type="cofactor">
    <cofactor evidence="8">
        <name>Mg(2+)</name>
        <dbReference type="ChEBI" id="CHEBI:18420"/>
    </cofactor>
</comment>
<dbReference type="InterPro" id="IPR027417">
    <property type="entry name" value="P-loop_NTPase"/>
</dbReference>
<evidence type="ECO:0000256" key="5">
    <source>
        <dbReference type="ARBA" id="ARBA00022801"/>
    </source>
</evidence>
<dbReference type="GO" id="GO:0005737">
    <property type="term" value="C:cytoplasm"/>
    <property type="evidence" value="ECO:0007669"/>
    <property type="project" value="UniProtKB-SubCell"/>
</dbReference>
<dbReference type="RefSeq" id="WP_108896620.1">
    <property type="nucleotide sequence ID" value="NZ_LT993738.1"/>
</dbReference>
<keyword evidence="12" id="KW-1185">Reference proteome</keyword>
<dbReference type="PANTHER" id="PTHR11702">
    <property type="entry name" value="DEVELOPMENTALLY REGULATED GTP-BINDING PROTEIN-RELATED"/>
    <property type="match status" value="1"/>
</dbReference>